<keyword evidence="6 9" id="KW-0560">Oxidoreductase</keyword>
<reference evidence="9 10" key="1">
    <citation type="submission" date="2024-06" db="EMBL/GenBank/DDBJ databases">
        <title>The Natural Products Discovery Center: Release of the First 8490 Sequenced Strains for Exploring Actinobacteria Biosynthetic Diversity.</title>
        <authorList>
            <person name="Kalkreuter E."/>
            <person name="Kautsar S.A."/>
            <person name="Yang D."/>
            <person name="Bader C.D."/>
            <person name="Teijaro C.N."/>
            <person name="Fluegel L."/>
            <person name="Davis C.M."/>
            <person name="Simpson J.R."/>
            <person name="Lauterbach L."/>
            <person name="Steele A.D."/>
            <person name="Gui C."/>
            <person name="Meng S."/>
            <person name="Li G."/>
            <person name="Viehrig K."/>
            <person name="Ye F."/>
            <person name="Su P."/>
            <person name="Kiefer A.F."/>
            <person name="Nichols A."/>
            <person name="Cepeda A.J."/>
            <person name="Yan W."/>
            <person name="Fan B."/>
            <person name="Jiang Y."/>
            <person name="Adhikari A."/>
            <person name="Zheng C.-J."/>
            <person name="Schuster L."/>
            <person name="Cowan T.M."/>
            <person name="Smanski M.J."/>
            <person name="Chevrette M.G."/>
            <person name="De Carvalho L.P.S."/>
            <person name="Shen B."/>
        </authorList>
    </citation>
    <scope>NUCLEOTIDE SEQUENCE [LARGE SCALE GENOMIC DNA]</scope>
    <source>
        <strain evidence="9 10">NPDC001694</strain>
    </source>
</reference>
<evidence type="ECO:0000313" key="10">
    <source>
        <dbReference type="Proteomes" id="UP001490365"/>
    </source>
</evidence>
<sequence>MTTTGNIDTITDSELQAARERYRVERDKRLRPDANDQYIEVTGDYESYVADPYVEPGFTRDPVVRDVQVLILGAGFSGLLAAARLRDAGIDDIAIIEKAGDVGGTWYWNRYPGAQCDIESYIYLPLLEETGYLPIEKYSRAPEIRQHAIRIAQFYDLYPRLLFQTELRELRWDPTDSRWHAGTDRDDRISARYVILSNGPMNRPKLPGIPGISTFTGRTFHTSRWDYAYTGGDERGGLEGLADKRVAVIGTGATGIQCVPHLGRYAEHLYVVQRTPSAVDVRGNRPTDPEWATTLKPGWQRERMRNFNALVNPASLFLGSAPSEDLVADGWTSLLGSTMSASVEVAQSGATGDDLGVAYERADLAHMNRIRRRVDEIVDDPDTAEKLKAWYRTFCKRPTFNDDYLPTFNRPNVTLLDTDGRGVERVTEQGIVVNGVEYEVDCIIFATGFEVGTNYTRRFGFEIVGRDGATLSAHWAQGPRTLHGYYSDGFPNCFFTGLNQNAFTPNFCHMLDEQVEHITSVLLEAERRGSRSVEPTADAVQGWVQEIAATQMPFTTELQTTCTPGYYNGEGATGKGKGLLEGLYGFGSDAYFEVVRTWRENGMPGLAFPRRDTEVSPNAD</sequence>
<dbReference type="InterPro" id="IPR050775">
    <property type="entry name" value="FAD-binding_Monooxygenases"/>
</dbReference>
<evidence type="ECO:0000256" key="6">
    <source>
        <dbReference type="ARBA" id="ARBA00023002"/>
    </source>
</evidence>
<dbReference type="RefSeq" id="WP_351955286.1">
    <property type="nucleotide sequence ID" value="NZ_JBEOZM010000002.1"/>
</dbReference>
<evidence type="ECO:0000313" key="9">
    <source>
        <dbReference type="EMBL" id="MER6266604.1"/>
    </source>
</evidence>
<evidence type="ECO:0000256" key="5">
    <source>
        <dbReference type="ARBA" id="ARBA00022857"/>
    </source>
</evidence>
<comment type="caution">
    <text evidence="9">The sequence shown here is derived from an EMBL/GenBank/DDBJ whole genome shotgun (WGS) entry which is preliminary data.</text>
</comment>
<keyword evidence="5" id="KW-0521">NADP</keyword>
<gene>
    <name evidence="9" type="ORF">ABT211_04770</name>
</gene>
<keyword evidence="7" id="KW-0503">Monooxygenase</keyword>
<dbReference type="PANTHER" id="PTHR43098:SF4">
    <property type="entry name" value="BLR3857 PROTEIN"/>
    <property type="match status" value="1"/>
</dbReference>
<dbReference type="Pfam" id="PF07992">
    <property type="entry name" value="Pyr_redox_2"/>
    <property type="match status" value="1"/>
</dbReference>
<proteinExistence type="inferred from homology"/>
<dbReference type="EC" id="1.14.13.-" evidence="9"/>
<dbReference type="SUPFAM" id="SSF51905">
    <property type="entry name" value="FAD/NAD(P)-binding domain"/>
    <property type="match status" value="1"/>
</dbReference>
<dbReference type="GO" id="GO:0016491">
    <property type="term" value="F:oxidoreductase activity"/>
    <property type="evidence" value="ECO:0007669"/>
    <property type="project" value="UniProtKB-KW"/>
</dbReference>
<keyword evidence="4" id="KW-0274">FAD</keyword>
<evidence type="ECO:0000256" key="3">
    <source>
        <dbReference type="ARBA" id="ARBA00022630"/>
    </source>
</evidence>
<comment type="cofactor">
    <cofactor evidence="1">
        <name>FAD</name>
        <dbReference type="ChEBI" id="CHEBI:57692"/>
    </cofactor>
</comment>
<evidence type="ECO:0000256" key="7">
    <source>
        <dbReference type="ARBA" id="ARBA00023033"/>
    </source>
</evidence>
<keyword evidence="10" id="KW-1185">Reference proteome</keyword>
<dbReference type="Proteomes" id="UP001490365">
    <property type="component" value="Unassembled WGS sequence"/>
</dbReference>
<organism evidence="9 10">
    <name type="scientific">Streptomyces sp. 900105755</name>
    <dbReference type="NCBI Taxonomy" id="3154389"/>
    <lineage>
        <taxon>Bacteria</taxon>
        <taxon>Bacillati</taxon>
        <taxon>Actinomycetota</taxon>
        <taxon>Actinomycetes</taxon>
        <taxon>Kitasatosporales</taxon>
        <taxon>Streptomycetaceae</taxon>
        <taxon>Streptomyces</taxon>
    </lineage>
</organism>
<keyword evidence="3" id="KW-0285">Flavoprotein</keyword>
<dbReference type="PANTHER" id="PTHR43098">
    <property type="entry name" value="L-ORNITHINE N(5)-MONOOXYGENASE-RELATED"/>
    <property type="match status" value="1"/>
</dbReference>
<dbReference type="InterPro" id="IPR036188">
    <property type="entry name" value="FAD/NAD-bd_sf"/>
</dbReference>
<comment type="similarity">
    <text evidence="2">Belongs to the FAD-binding monooxygenase family.</text>
</comment>
<evidence type="ECO:0000256" key="4">
    <source>
        <dbReference type="ARBA" id="ARBA00022827"/>
    </source>
</evidence>
<dbReference type="EMBL" id="JBEOZM010000002">
    <property type="protein sequence ID" value="MER6266604.1"/>
    <property type="molecule type" value="Genomic_DNA"/>
</dbReference>
<evidence type="ECO:0000256" key="1">
    <source>
        <dbReference type="ARBA" id="ARBA00001974"/>
    </source>
</evidence>
<evidence type="ECO:0000259" key="8">
    <source>
        <dbReference type="Pfam" id="PF07992"/>
    </source>
</evidence>
<accession>A0ABV1T994</accession>
<evidence type="ECO:0000256" key="2">
    <source>
        <dbReference type="ARBA" id="ARBA00010139"/>
    </source>
</evidence>
<name>A0ABV1T994_9ACTN</name>
<protein>
    <submittedName>
        <fullName evidence="9">NAD(P)/FAD-dependent oxidoreductase</fullName>
        <ecNumber evidence="9">1.14.13.-</ecNumber>
    </submittedName>
</protein>
<dbReference type="Gene3D" id="3.50.50.60">
    <property type="entry name" value="FAD/NAD(P)-binding domain"/>
    <property type="match status" value="2"/>
</dbReference>
<feature type="domain" description="FAD/NAD(P)-binding" evidence="8">
    <location>
        <begin position="68"/>
        <end position="279"/>
    </location>
</feature>
<dbReference type="InterPro" id="IPR023753">
    <property type="entry name" value="FAD/NAD-binding_dom"/>
</dbReference>